<evidence type="ECO:0000313" key="2">
    <source>
        <dbReference type="Proteomes" id="UP000238220"/>
    </source>
</evidence>
<dbReference type="Proteomes" id="UP000238220">
    <property type="component" value="Unassembled WGS sequence"/>
</dbReference>
<name>A0A2S5TAW7_9GAMM</name>
<sequence length="168" mass="18881">MSLTMYSASVPAFVRLLASLRGILEKAAAHAEARKLDPAALTGFRLYPDMFPLTRQVQIATDMVKGAAARLAGVDVPRYEDTETTFAELIARIDRTLAFLREFRPEQIDGSEDRPIQLKSPRGEMNFSGRDYLQFFVLPNAYFHATTAYNILRHNGVELGKQDFLGRP</sequence>
<dbReference type="AlphaFoldDB" id="A0A2S5TAW7"/>
<dbReference type="PANTHER" id="PTHR36922">
    <property type="entry name" value="BLL2446 PROTEIN"/>
    <property type="match status" value="1"/>
</dbReference>
<dbReference type="SUPFAM" id="SSF109854">
    <property type="entry name" value="DinB/YfiT-like putative metalloenzymes"/>
    <property type="match status" value="1"/>
</dbReference>
<dbReference type="OrthoDB" id="338237at2"/>
<dbReference type="InterPro" id="IPR034660">
    <property type="entry name" value="DinB/YfiT-like"/>
</dbReference>
<accession>A0A2S5TAW7</accession>
<dbReference type="RefSeq" id="WP_104232100.1">
    <property type="nucleotide sequence ID" value="NZ_PSNW01000015.1"/>
</dbReference>
<reference evidence="1 2" key="1">
    <citation type="submission" date="2018-02" db="EMBL/GenBank/DDBJ databases">
        <title>Genome sequencing of Solimonas sp. HR-BB.</title>
        <authorList>
            <person name="Lee Y."/>
            <person name="Jeon C.O."/>
        </authorList>
    </citation>
    <scope>NUCLEOTIDE SEQUENCE [LARGE SCALE GENOMIC DNA]</scope>
    <source>
        <strain evidence="1 2">HR-BB</strain>
    </source>
</reference>
<dbReference type="InterPro" id="IPR018531">
    <property type="entry name" value="DUF1993"/>
</dbReference>
<protein>
    <submittedName>
        <fullName evidence="1">DUF1993 domain-containing protein</fullName>
    </submittedName>
</protein>
<dbReference type="PANTHER" id="PTHR36922:SF1">
    <property type="entry name" value="DUF1993 DOMAIN-CONTAINING PROTEIN"/>
    <property type="match status" value="1"/>
</dbReference>
<proteinExistence type="predicted"/>
<comment type="caution">
    <text evidence="1">The sequence shown here is derived from an EMBL/GenBank/DDBJ whole genome shotgun (WGS) entry which is preliminary data.</text>
</comment>
<dbReference type="EMBL" id="PSNW01000015">
    <property type="protein sequence ID" value="PPE72140.1"/>
    <property type="molecule type" value="Genomic_DNA"/>
</dbReference>
<gene>
    <name evidence="1" type="ORF">C3942_19780</name>
</gene>
<evidence type="ECO:0000313" key="1">
    <source>
        <dbReference type="EMBL" id="PPE72140.1"/>
    </source>
</evidence>
<dbReference type="Pfam" id="PF09351">
    <property type="entry name" value="DUF1993"/>
    <property type="match status" value="1"/>
</dbReference>
<keyword evidence="2" id="KW-1185">Reference proteome</keyword>
<organism evidence="1 2">
    <name type="scientific">Solimonas fluminis</name>
    <dbReference type="NCBI Taxonomy" id="2086571"/>
    <lineage>
        <taxon>Bacteria</taxon>
        <taxon>Pseudomonadati</taxon>
        <taxon>Pseudomonadota</taxon>
        <taxon>Gammaproteobacteria</taxon>
        <taxon>Nevskiales</taxon>
        <taxon>Nevskiaceae</taxon>
        <taxon>Solimonas</taxon>
    </lineage>
</organism>
<dbReference type="Gene3D" id="1.20.120.450">
    <property type="entry name" value="dinb family like domain"/>
    <property type="match status" value="1"/>
</dbReference>